<dbReference type="SUPFAM" id="SSF56219">
    <property type="entry name" value="DNase I-like"/>
    <property type="match status" value="1"/>
</dbReference>
<keyword evidence="2 5" id="KW-0479">Metal-binding</keyword>
<dbReference type="SUPFAM" id="SSF51735">
    <property type="entry name" value="NAD(P)-binding Rossmann-fold domains"/>
    <property type="match status" value="1"/>
</dbReference>
<evidence type="ECO:0000256" key="4">
    <source>
        <dbReference type="ARBA" id="ARBA00023002"/>
    </source>
</evidence>
<dbReference type="Pfam" id="PF08240">
    <property type="entry name" value="ADH_N"/>
    <property type="match status" value="1"/>
</dbReference>
<comment type="cofactor">
    <cofactor evidence="1 5">
        <name>Zn(2+)</name>
        <dbReference type="ChEBI" id="CHEBI:29105"/>
    </cofactor>
</comment>
<keyword evidence="3 5" id="KW-0862">Zinc</keyword>
<comment type="similarity">
    <text evidence="5">Belongs to the zinc-containing alcohol dehydrogenase family.</text>
</comment>
<dbReference type="Gene3D" id="3.90.180.10">
    <property type="entry name" value="Medium-chain alcohol dehydrogenases, catalytic domain"/>
    <property type="match status" value="2"/>
</dbReference>
<dbReference type="InterPro" id="IPR013154">
    <property type="entry name" value="ADH-like_N"/>
</dbReference>
<dbReference type="Gene3D" id="3.60.10.10">
    <property type="entry name" value="Endonuclease/exonuclease/phosphatase"/>
    <property type="match status" value="1"/>
</dbReference>
<gene>
    <name evidence="8" type="ORF">Poli38472_010774</name>
</gene>
<dbReference type="PANTHER" id="PTHR42683">
    <property type="entry name" value="ALDEHYDE REDUCTASE"/>
    <property type="match status" value="1"/>
</dbReference>
<dbReference type="EMBL" id="SPLM01000075">
    <property type="protein sequence ID" value="TMW61711.1"/>
    <property type="molecule type" value="Genomic_DNA"/>
</dbReference>
<dbReference type="FunFam" id="3.40.50.720:FF:000022">
    <property type="entry name" value="Cinnamyl alcohol dehydrogenase"/>
    <property type="match status" value="1"/>
</dbReference>
<dbReference type="InterPro" id="IPR002328">
    <property type="entry name" value="ADH_Zn_CS"/>
</dbReference>
<dbReference type="GO" id="GO:0008270">
    <property type="term" value="F:zinc ion binding"/>
    <property type="evidence" value="ECO:0007669"/>
    <property type="project" value="InterPro"/>
</dbReference>
<sequence length="1708" mass="191256">MAAVEPRTVNAYAATKPGLQVEPFQYQARPLGLEDVEIAISHCGICGSDLHTISGGWGGANYPVVPGHEIVGTITSIGSDVKHLKVGDRVGVGAMVFSCLNKDTCKECASDHESYCTKCVFTYNRTSPDLDHVQRQGGSEDMSRDPEPRLELTRTSVTATFRSEAITIVGIYAPVSRKKREELFTKMAEWERPAGKLFMGGDFNCTLDMELDRTRGGRRAFDSPALHRLLETWDLVDADTADMLEAHASSQIASYRASKHTFMNTQKADEVTTCRLDRWYVDRMHYDQVDDVVVHTPVSRSDHDAVLLRYGTTQSEGRRHTRRARRRKLLKYPIPPCARTTVKEISEQCLRQLEEVVDELDAEKLAEEWDKWKTRLRSQCLRAKRDCMILQRHQRGLRRRRIEKELRNVRRRANEPAAEIPATVEGITHAIEQMTLDRAARATHLREQLTQLNAQRGKQGRNRRFGAYRGNSAAATSAFFKRISTKFQRRRQVAVPRDPSSSLSAPEQMAADWKHITQQTPVDKRVLDEFFKKLGSVAPRPGMGKLLGAFLPSEVSAAIRSCPRGKSSGPDGLPNDWYREHEEMLAPILAEVYSKWFERGIVPDSFQQAIICCLPKTTNPKSGLDFRPIALLNTDYKIYSRLLLNRVRPLLANLVSPLQFGFVPGRQVHDAIDVWTAVQRLVTQGKGPRDSVALLLDFAKAYDTLDREFLYAVLTRFGFPDQFVTTVRQMHRSTTAAYLVDGELSTDHPVTNGIRQGCPLAPVLFILAVDTLHEIFSRSTDLSGIEINAGQRIKSAGFADDTTVYIQGPHEEKPVLGILQEFGDASGLRINMGKCIAVCLDSAGPRGHHNDMQIRPIKAGQHVRYLGMQVASRVDKDYVWTLTLQQIRSRLHLAEMKTTNIRQRAKIVKAVVLPKVLFVARHQCPTAGIITQIQRFISNYVWQGSPTADARTGKPWMSRQTAALPGAAGGLGLPLVHEECLLTSAKMVLRWARPISGIRGAIGTALLNGTPAGGSATNVVSITRDLATAPRLNSKNFATTGVSTLRSITAQPRGDEENRIQATLCAKPVTTRTDRRWWNDGWYHADFSEDQALLFALLNEQNAGHGSFNKGGLMIARALGDGVLATVDKKSGSSRQIEKSDFPNLLQAHDRIQDVLDVTWHRNYTLRFKARRHDYPMSPVLVREFRRFCEILVYNYPALLYAREEPKDLCLHPPSHDTWRLEEADDGFILEVVTLNGKSTQLGQVTTRIEAQKLARMHLDDRRATFELHPLLDAFVPIWNQPSMERRPTLKQKIYRSTTERAEREAASRTKRLRAEDDTVGNALAELEWTTIMRLRHATEGQKLLMQRIKGGRISGWDRLHRKRGCPHCEEDADGGRVSHIFWYCPKAQALWSQLEEAWTPSGKGWERSYPRQFCHEVFSLSMSANPTGLWDWEKLHPSTVDAPEVTIARTKIVDLWKQHVLVTLNVLWRWRNDFNERETYNSTYVDGQSAYGGYAEYVRVSGHYAFKIPEEIPSDVAAPLLCAGVTVYTPLKAHIQAGQRVGVVGIGGLGHLGLQFIRALGAEPVAFSQSPNKEQAARELGAVDFINLSKPDDLARAQRSVDVLLVTADAKGQAYDAYLSTIVIGGKLLMVGVPDDKMAFSAFSLCAGGISVVGSLIGGIKDTVDMLALAAEKNVRPVIQKLPMSKANEGIKMVDEGRVRYRVVLEN</sequence>
<dbReference type="InterPro" id="IPR036291">
    <property type="entry name" value="NAD(P)-bd_dom_sf"/>
</dbReference>
<dbReference type="Proteomes" id="UP000794436">
    <property type="component" value="Unassembled WGS sequence"/>
</dbReference>
<dbReference type="OrthoDB" id="416119at2759"/>
<evidence type="ECO:0000256" key="5">
    <source>
        <dbReference type="RuleBase" id="RU361277"/>
    </source>
</evidence>
<dbReference type="InterPro" id="IPR036691">
    <property type="entry name" value="Endo/exonu/phosph_ase_sf"/>
</dbReference>
<dbReference type="Pfam" id="PF00107">
    <property type="entry name" value="ADH_zinc_N"/>
    <property type="match status" value="1"/>
</dbReference>
<keyword evidence="4" id="KW-0560">Oxidoreductase</keyword>
<comment type="caution">
    <text evidence="8">The sequence shown here is derived from an EMBL/GenBank/DDBJ whole genome shotgun (WGS) entry which is preliminary data.</text>
</comment>
<dbReference type="CDD" id="cd01650">
    <property type="entry name" value="RT_nLTR_like"/>
    <property type="match status" value="1"/>
</dbReference>
<evidence type="ECO:0000313" key="8">
    <source>
        <dbReference type="EMBL" id="TMW61711.1"/>
    </source>
</evidence>
<feature type="domain" description="Reverse transcriptase" evidence="7">
    <location>
        <begin position="595"/>
        <end position="870"/>
    </location>
</feature>
<dbReference type="InterPro" id="IPR047109">
    <property type="entry name" value="CAD-like"/>
</dbReference>
<dbReference type="SUPFAM" id="SSF50129">
    <property type="entry name" value="GroES-like"/>
    <property type="match status" value="2"/>
</dbReference>
<dbReference type="GO" id="GO:0016616">
    <property type="term" value="F:oxidoreductase activity, acting on the CH-OH group of donors, NAD or NADP as acceptor"/>
    <property type="evidence" value="ECO:0007669"/>
    <property type="project" value="InterPro"/>
</dbReference>
<organism evidence="8 9">
    <name type="scientific">Pythium oligandrum</name>
    <name type="common">Mycoparasitic fungus</name>
    <dbReference type="NCBI Taxonomy" id="41045"/>
    <lineage>
        <taxon>Eukaryota</taxon>
        <taxon>Sar</taxon>
        <taxon>Stramenopiles</taxon>
        <taxon>Oomycota</taxon>
        <taxon>Peronosporomycetes</taxon>
        <taxon>Pythiales</taxon>
        <taxon>Pythiaceae</taxon>
        <taxon>Pythium</taxon>
    </lineage>
</organism>
<dbReference type="InterPro" id="IPR013149">
    <property type="entry name" value="ADH-like_C"/>
</dbReference>
<keyword evidence="9" id="KW-1185">Reference proteome</keyword>
<accession>A0A8K1FGJ2</accession>
<dbReference type="PROSITE" id="PS50878">
    <property type="entry name" value="RT_POL"/>
    <property type="match status" value="1"/>
</dbReference>
<reference evidence="8" key="1">
    <citation type="submission" date="2019-03" db="EMBL/GenBank/DDBJ databases">
        <title>Long read genome sequence of the mycoparasitic Pythium oligandrum ATCC 38472 isolated from sugarbeet rhizosphere.</title>
        <authorList>
            <person name="Gaulin E."/>
        </authorList>
    </citation>
    <scope>NUCLEOTIDE SEQUENCE</scope>
    <source>
        <strain evidence="8">ATCC 38472_TT</strain>
    </source>
</reference>
<evidence type="ECO:0000259" key="7">
    <source>
        <dbReference type="PROSITE" id="PS50878"/>
    </source>
</evidence>
<evidence type="ECO:0000256" key="3">
    <source>
        <dbReference type="ARBA" id="ARBA00022833"/>
    </source>
</evidence>
<proteinExistence type="inferred from homology"/>
<dbReference type="Pfam" id="PF00078">
    <property type="entry name" value="RVT_1"/>
    <property type="match status" value="1"/>
</dbReference>
<keyword evidence="6" id="KW-0175">Coiled coil</keyword>
<evidence type="ECO:0000313" key="9">
    <source>
        <dbReference type="Proteomes" id="UP000794436"/>
    </source>
</evidence>
<dbReference type="InterPro" id="IPR000477">
    <property type="entry name" value="RT_dom"/>
</dbReference>
<dbReference type="Gene3D" id="3.40.50.720">
    <property type="entry name" value="NAD(P)-binding Rossmann-like Domain"/>
    <property type="match status" value="1"/>
</dbReference>
<dbReference type="InterPro" id="IPR011032">
    <property type="entry name" value="GroES-like_sf"/>
</dbReference>
<feature type="coiled-coil region" evidence="6">
    <location>
        <begin position="343"/>
        <end position="370"/>
    </location>
</feature>
<dbReference type="PROSITE" id="PS00059">
    <property type="entry name" value="ADH_ZINC"/>
    <property type="match status" value="1"/>
</dbReference>
<evidence type="ECO:0000256" key="1">
    <source>
        <dbReference type="ARBA" id="ARBA00001947"/>
    </source>
</evidence>
<protein>
    <recommendedName>
        <fullName evidence="7">Reverse transcriptase domain-containing protein</fullName>
    </recommendedName>
</protein>
<evidence type="ECO:0000256" key="6">
    <source>
        <dbReference type="SAM" id="Coils"/>
    </source>
</evidence>
<name>A0A8K1FGJ2_PYTOL</name>
<evidence type="ECO:0000256" key="2">
    <source>
        <dbReference type="ARBA" id="ARBA00022723"/>
    </source>
</evidence>